<dbReference type="Proteomes" id="UP001142489">
    <property type="component" value="Unassembled WGS sequence"/>
</dbReference>
<dbReference type="EMBL" id="JAPFRF010000010">
    <property type="protein sequence ID" value="KAJ7319998.1"/>
    <property type="molecule type" value="Genomic_DNA"/>
</dbReference>
<evidence type="ECO:0000256" key="1">
    <source>
        <dbReference type="SAM" id="MobiDB-lite"/>
    </source>
</evidence>
<accession>A0A9Q0XN12</accession>
<comment type="caution">
    <text evidence="2">The sequence shown here is derived from an EMBL/GenBank/DDBJ whole genome shotgun (WGS) entry which is preliminary data.</text>
</comment>
<sequence>MAAAAAAPPSPPPPPPPPPPPRRPAAAAAAAAGGPLLAPTSPSSAPSWRGTAPSSTCPSCLSRSWSGSCSRRRSPGSK</sequence>
<protein>
    <submittedName>
        <fullName evidence="2">Uncharacterized protein</fullName>
    </submittedName>
</protein>
<dbReference type="AlphaFoldDB" id="A0A9Q0XN12"/>
<feature type="compositionally biased region" description="Pro residues" evidence="1">
    <location>
        <begin position="8"/>
        <end position="23"/>
    </location>
</feature>
<feature type="region of interest" description="Disordered" evidence="1">
    <location>
        <begin position="1"/>
        <end position="78"/>
    </location>
</feature>
<reference evidence="2" key="1">
    <citation type="journal article" date="2023" name="DNA Res.">
        <title>Chromosome-level genome assembly of Phrynocephalus forsythii using third-generation DNA sequencing and Hi-C analysis.</title>
        <authorList>
            <person name="Qi Y."/>
            <person name="Zhao W."/>
            <person name="Zhao Y."/>
            <person name="Niu C."/>
            <person name="Cao S."/>
            <person name="Zhang Y."/>
        </authorList>
    </citation>
    <scope>NUCLEOTIDE SEQUENCE</scope>
    <source>
        <tissue evidence="2">Muscle</tissue>
    </source>
</reference>
<feature type="compositionally biased region" description="Low complexity" evidence="1">
    <location>
        <begin position="24"/>
        <end position="47"/>
    </location>
</feature>
<evidence type="ECO:0000313" key="3">
    <source>
        <dbReference type="Proteomes" id="UP001142489"/>
    </source>
</evidence>
<keyword evidence="3" id="KW-1185">Reference proteome</keyword>
<evidence type="ECO:0000313" key="2">
    <source>
        <dbReference type="EMBL" id="KAJ7319998.1"/>
    </source>
</evidence>
<organism evidence="2 3">
    <name type="scientific">Phrynocephalus forsythii</name>
    <dbReference type="NCBI Taxonomy" id="171643"/>
    <lineage>
        <taxon>Eukaryota</taxon>
        <taxon>Metazoa</taxon>
        <taxon>Chordata</taxon>
        <taxon>Craniata</taxon>
        <taxon>Vertebrata</taxon>
        <taxon>Euteleostomi</taxon>
        <taxon>Lepidosauria</taxon>
        <taxon>Squamata</taxon>
        <taxon>Bifurcata</taxon>
        <taxon>Unidentata</taxon>
        <taxon>Episquamata</taxon>
        <taxon>Toxicofera</taxon>
        <taxon>Iguania</taxon>
        <taxon>Acrodonta</taxon>
        <taxon>Agamidae</taxon>
        <taxon>Agaminae</taxon>
        <taxon>Phrynocephalus</taxon>
    </lineage>
</organism>
<feature type="compositionally biased region" description="Low complexity" evidence="1">
    <location>
        <begin position="58"/>
        <end position="69"/>
    </location>
</feature>
<feature type="non-terminal residue" evidence="2">
    <location>
        <position position="78"/>
    </location>
</feature>
<gene>
    <name evidence="2" type="ORF">JRQ81_019509</name>
</gene>
<name>A0A9Q0XN12_9SAUR</name>
<proteinExistence type="predicted"/>